<feature type="domain" description="Haemolysin activator HlyB C-terminal" evidence="6">
    <location>
        <begin position="208"/>
        <end position="512"/>
    </location>
</feature>
<evidence type="ECO:0000259" key="6">
    <source>
        <dbReference type="Pfam" id="PF03865"/>
    </source>
</evidence>
<dbReference type="Pfam" id="PF08479">
    <property type="entry name" value="POTRA_2"/>
    <property type="match status" value="1"/>
</dbReference>
<reference evidence="8 9" key="1">
    <citation type="submission" date="2023-08" db="EMBL/GenBank/DDBJ databases">
        <title>genomic of DY56.</title>
        <authorList>
            <person name="Wang Y."/>
        </authorList>
    </citation>
    <scope>NUCLEOTIDE SEQUENCE [LARGE SCALE GENOMIC DNA]</scope>
    <source>
        <strain evidence="8 9">DY56-A-20</strain>
    </source>
</reference>
<evidence type="ECO:0000256" key="2">
    <source>
        <dbReference type="ARBA" id="ARBA00022692"/>
    </source>
</evidence>
<proteinExistence type="predicted"/>
<keyword evidence="3" id="KW-0998">Cell outer membrane</keyword>
<keyword evidence="9" id="KW-1185">Reference proteome</keyword>
<gene>
    <name evidence="8" type="ORF">Q9K01_09945</name>
</gene>
<keyword evidence="5" id="KW-0732">Signal</keyword>
<evidence type="ECO:0000256" key="4">
    <source>
        <dbReference type="SAM" id="MobiDB-lite"/>
    </source>
</evidence>
<dbReference type="InterPro" id="IPR005565">
    <property type="entry name" value="Hemolysn_activator_HlyB_C"/>
</dbReference>
<evidence type="ECO:0000313" key="8">
    <source>
        <dbReference type="EMBL" id="MDP4539946.1"/>
    </source>
</evidence>
<evidence type="ECO:0000256" key="3">
    <source>
        <dbReference type="ARBA" id="ARBA00023237"/>
    </source>
</evidence>
<dbReference type="Proteomes" id="UP001235664">
    <property type="component" value="Unassembled WGS sequence"/>
</dbReference>
<evidence type="ECO:0000259" key="7">
    <source>
        <dbReference type="Pfam" id="PF08479"/>
    </source>
</evidence>
<feature type="compositionally biased region" description="Basic and acidic residues" evidence="4">
    <location>
        <begin position="28"/>
        <end position="41"/>
    </location>
</feature>
<dbReference type="InterPro" id="IPR013686">
    <property type="entry name" value="Polypept-transport_assoc_ShlB"/>
</dbReference>
<dbReference type="InterPro" id="IPR051544">
    <property type="entry name" value="TPS_OM_transporter"/>
</dbReference>
<evidence type="ECO:0000313" key="9">
    <source>
        <dbReference type="Proteomes" id="UP001235664"/>
    </source>
</evidence>
<keyword evidence="1" id="KW-1134">Transmembrane beta strand</keyword>
<evidence type="ECO:0000256" key="5">
    <source>
        <dbReference type="SAM" id="SignalP"/>
    </source>
</evidence>
<dbReference type="Gene3D" id="2.40.160.50">
    <property type="entry name" value="membrane protein fhac: a member of the omp85/tpsb transporter family"/>
    <property type="match status" value="1"/>
</dbReference>
<evidence type="ECO:0000256" key="1">
    <source>
        <dbReference type="ARBA" id="ARBA00022452"/>
    </source>
</evidence>
<organism evidence="8 9">
    <name type="scientific">Qipengyuania benthica</name>
    <dbReference type="NCBI Taxonomy" id="3067651"/>
    <lineage>
        <taxon>Bacteria</taxon>
        <taxon>Pseudomonadati</taxon>
        <taxon>Pseudomonadota</taxon>
        <taxon>Alphaproteobacteria</taxon>
        <taxon>Sphingomonadales</taxon>
        <taxon>Erythrobacteraceae</taxon>
        <taxon>Qipengyuania</taxon>
    </lineage>
</organism>
<accession>A0ABT9H9E3</accession>
<sequence>MKSLLKIGSAGLALLASVPLHAQDAQDALDRTDPTQEERAAETPGSEEAPVQLDFVPIAIDPTIFDETSYDVGAVVLENLDALKPGDFADIVQEYSARTLSPGELTALSERIAARARDEGYIFASASIAPQSLTGGILRVRVDEGVIDEIRVEGTDDPAIRAQLEPLRDGRPVTLARLERQVLLADDIAGVYLRRPRYVREQGRGVLVVDASRSDFSARAELANDGSQPIGPLRARIDVDANGLISPFDEVDFTNSTVPTSPSELQYVRGRYGVVLTPQGTQFIATGSYSATNPGAYLEERRIFGESVSIAGQLRHPLRRSRAFSLWLDAEFEYRDLRQERFDMLARQDRIPVIRTSLYAQALAAGGALRGRLTLSQGLDVLGATQRGDPLASRPDASPDFTTLSAWMDWQRDLSGAFSLLLAARGQISSAPLLITEDIGLGGNRFLRGYNFGERSGDEGIMGFAELRYDWDDAFGLVRRMQFYGYADGGVVGNLDGGRGSGSLASGGGGIRTDITRDLDLDLELAIPLTGPRYDTDDKSPRLNVSVSQSF</sequence>
<name>A0ABT9H9E3_9SPHN</name>
<feature type="signal peptide" evidence="5">
    <location>
        <begin position="1"/>
        <end position="22"/>
    </location>
</feature>
<dbReference type="Gene3D" id="3.10.20.310">
    <property type="entry name" value="membrane protein fhac"/>
    <property type="match status" value="1"/>
</dbReference>
<feature type="region of interest" description="Disordered" evidence="4">
    <location>
        <begin position="26"/>
        <end position="48"/>
    </location>
</feature>
<feature type="chain" id="PRO_5045605810" evidence="5">
    <location>
        <begin position="23"/>
        <end position="551"/>
    </location>
</feature>
<dbReference type="PANTHER" id="PTHR34597">
    <property type="entry name" value="SLR1661 PROTEIN"/>
    <property type="match status" value="1"/>
</dbReference>
<keyword evidence="1" id="KW-0472">Membrane</keyword>
<dbReference type="Pfam" id="PF03865">
    <property type="entry name" value="ShlB"/>
    <property type="match status" value="1"/>
</dbReference>
<comment type="caution">
    <text evidence="8">The sequence shown here is derived from an EMBL/GenBank/DDBJ whole genome shotgun (WGS) entry which is preliminary data.</text>
</comment>
<dbReference type="PANTHER" id="PTHR34597:SF6">
    <property type="entry name" value="BLR6126 PROTEIN"/>
    <property type="match status" value="1"/>
</dbReference>
<dbReference type="RefSeq" id="WP_305930094.1">
    <property type="nucleotide sequence ID" value="NZ_JAVAIL010000003.1"/>
</dbReference>
<feature type="domain" description="Polypeptide-transport-associated ShlB-type" evidence="7">
    <location>
        <begin position="74"/>
        <end position="145"/>
    </location>
</feature>
<protein>
    <submittedName>
        <fullName evidence="8">ShlB/FhaC/HecB family hemolysin secretion/activation protein</fullName>
    </submittedName>
</protein>
<keyword evidence="2" id="KW-0812">Transmembrane</keyword>
<dbReference type="EMBL" id="JAVAIL010000003">
    <property type="protein sequence ID" value="MDP4539946.1"/>
    <property type="molecule type" value="Genomic_DNA"/>
</dbReference>